<dbReference type="InterPro" id="IPR003114">
    <property type="entry name" value="Phox_assoc"/>
</dbReference>
<dbReference type="RefSeq" id="XP_017986020.1">
    <property type="nucleotide sequence ID" value="XM_018130531.1"/>
</dbReference>
<gene>
    <name evidence="2" type="ORF">AW171_hschr2833</name>
</gene>
<organism evidence="2 3">
    <name type="scientific">Eremothecium sinecaudum</name>
    <dbReference type="NCBI Taxonomy" id="45286"/>
    <lineage>
        <taxon>Eukaryota</taxon>
        <taxon>Fungi</taxon>
        <taxon>Dikarya</taxon>
        <taxon>Ascomycota</taxon>
        <taxon>Saccharomycotina</taxon>
        <taxon>Saccharomycetes</taxon>
        <taxon>Saccharomycetales</taxon>
        <taxon>Saccharomycetaceae</taxon>
        <taxon>Eremothecium</taxon>
    </lineage>
</organism>
<evidence type="ECO:0000259" key="1">
    <source>
        <dbReference type="Pfam" id="PF02194"/>
    </source>
</evidence>
<dbReference type="Proteomes" id="UP000243052">
    <property type="component" value="Chromosome ii"/>
</dbReference>
<dbReference type="EMBL" id="CP014242">
    <property type="protein sequence ID" value="AMD19024.1"/>
    <property type="molecule type" value="Genomic_DNA"/>
</dbReference>
<dbReference type="AlphaFoldDB" id="A0A120K151"/>
<dbReference type="OrthoDB" id="5582218at2759"/>
<reference evidence="2 3" key="1">
    <citation type="submission" date="2016-01" db="EMBL/GenBank/DDBJ databases">
        <title>Genome sequence of the yeast Holleya sinecauda.</title>
        <authorList>
            <person name="Dietrich F.S."/>
        </authorList>
    </citation>
    <scope>NUCLEOTIDE SEQUENCE [LARGE SCALE GENOMIC DNA]</scope>
    <source>
        <strain evidence="2 3">ATCC 58844</strain>
    </source>
</reference>
<dbReference type="STRING" id="45286.A0A120K151"/>
<protein>
    <submittedName>
        <fullName evidence="2">HBR123Wp</fullName>
    </submittedName>
</protein>
<sequence length="427" mass="49331">MSNILYNANSKLVSKYQKKLQQVSVIHEVAHEDEPFKCKHPKDSRLYLIELCCHVYPVQLYSTIQDLPDWQLSVHALLALLLKNFVISWYGTKIPSKDNEFVVLLFNVVESAIKHLTNHKVNCVQLLYNDLPYILDMHCTIMSRVIDEDLSYDQFLQLYLDDHQYPSNIIIKLMTLVENDSELQKAFLEGLLGDLLLDKIVGKAVAPYLVIKGITSMCDKLLHVDLSNTAKEAGETNSWISRAEHMLRRSSHFISYLTSAFSLKGRKTTMKGVLCAHLYLFTFLKNITKLQGRKPALYSSMKLLQSLVDRWKPLNHMLSNLIGNVLEQKVLRRDNVHDICNSLRHALFPNDNKMGEQKPEPSPEELVQLKLQCINSMWEVCQRYRLEGILAIKKTDMQVFVDGICKDVKMNQFLIYRILSYLLTQLV</sequence>
<name>A0A120K151_9SACH</name>
<evidence type="ECO:0000313" key="2">
    <source>
        <dbReference type="EMBL" id="AMD19024.1"/>
    </source>
</evidence>
<dbReference type="GeneID" id="28722476"/>
<accession>A0A120K151</accession>
<keyword evidence="3" id="KW-1185">Reference proteome</keyword>
<proteinExistence type="predicted"/>
<dbReference type="Pfam" id="PF02194">
    <property type="entry name" value="PXA"/>
    <property type="match status" value="1"/>
</dbReference>
<evidence type="ECO:0000313" key="3">
    <source>
        <dbReference type="Proteomes" id="UP000243052"/>
    </source>
</evidence>
<feature type="domain" description="PXA" evidence="1">
    <location>
        <begin position="72"/>
        <end position="195"/>
    </location>
</feature>